<dbReference type="PANTHER" id="PTHR43396">
    <property type="entry name" value="FLAVOHEMOPROTEIN"/>
    <property type="match status" value="1"/>
</dbReference>
<keyword evidence="2" id="KW-0479">Metal-binding</keyword>
<dbReference type="GO" id="GO:0046210">
    <property type="term" value="P:nitric oxide catabolic process"/>
    <property type="evidence" value="ECO:0007669"/>
    <property type="project" value="TreeGrafter"/>
</dbReference>
<gene>
    <name evidence="5" type="ORF">HKI87_06g45270</name>
</gene>
<sequence>MEEVLSEETIRIVKSTAPAMKQHGYRICTRMFETLFEAHPSLASMFRKEDHTVQPGESYERQPLLVAQAVHAYAFHIDNLTALEPAIQRITHKHVFADVRPEHYQIVGEHLMQSVRLVLGEAATPEVCQAWQEAYDFLARLFIQTEARIRHSLG</sequence>
<dbReference type="InterPro" id="IPR000971">
    <property type="entry name" value="Globin"/>
</dbReference>
<dbReference type="AlphaFoldDB" id="A0AAX4P9S9"/>
<evidence type="ECO:0000313" key="6">
    <source>
        <dbReference type="Proteomes" id="UP001472866"/>
    </source>
</evidence>
<dbReference type="Pfam" id="PF00042">
    <property type="entry name" value="Globin"/>
    <property type="match status" value="1"/>
</dbReference>
<evidence type="ECO:0000259" key="4">
    <source>
        <dbReference type="PROSITE" id="PS01033"/>
    </source>
</evidence>
<dbReference type="GO" id="GO:0046872">
    <property type="term" value="F:metal ion binding"/>
    <property type="evidence" value="ECO:0007669"/>
    <property type="project" value="UniProtKB-KW"/>
</dbReference>
<dbReference type="PANTHER" id="PTHR43396:SF3">
    <property type="entry name" value="FLAVOHEMOPROTEIN"/>
    <property type="match status" value="1"/>
</dbReference>
<accession>A0AAX4P9S9</accession>
<evidence type="ECO:0000256" key="1">
    <source>
        <dbReference type="ARBA" id="ARBA00022617"/>
    </source>
</evidence>
<dbReference type="GO" id="GO:0071949">
    <property type="term" value="F:FAD binding"/>
    <property type="evidence" value="ECO:0007669"/>
    <property type="project" value="TreeGrafter"/>
</dbReference>
<reference evidence="5 6" key="1">
    <citation type="submission" date="2024-03" db="EMBL/GenBank/DDBJ databases">
        <title>Complete genome sequence of the green alga Chloropicon roscoffensis RCC1871.</title>
        <authorList>
            <person name="Lemieux C."/>
            <person name="Pombert J.-F."/>
            <person name="Otis C."/>
            <person name="Turmel M."/>
        </authorList>
    </citation>
    <scope>NUCLEOTIDE SEQUENCE [LARGE SCALE GENOMIC DNA]</scope>
    <source>
        <strain evidence="5 6">RCC1871</strain>
    </source>
</reference>
<organism evidence="5 6">
    <name type="scientific">Chloropicon roscoffensis</name>
    <dbReference type="NCBI Taxonomy" id="1461544"/>
    <lineage>
        <taxon>Eukaryota</taxon>
        <taxon>Viridiplantae</taxon>
        <taxon>Chlorophyta</taxon>
        <taxon>Chloropicophyceae</taxon>
        <taxon>Chloropicales</taxon>
        <taxon>Chloropicaceae</taxon>
        <taxon>Chloropicon</taxon>
    </lineage>
</organism>
<evidence type="ECO:0000313" key="5">
    <source>
        <dbReference type="EMBL" id="WZN62982.1"/>
    </source>
</evidence>
<dbReference type="PROSITE" id="PS01033">
    <property type="entry name" value="GLOBIN"/>
    <property type="match status" value="1"/>
</dbReference>
<dbReference type="GO" id="GO:0008941">
    <property type="term" value="F:nitric oxide dioxygenase NAD(P)H activity"/>
    <property type="evidence" value="ECO:0007669"/>
    <property type="project" value="TreeGrafter"/>
</dbReference>
<dbReference type="GO" id="GO:0019825">
    <property type="term" value="F:oxygen binding"/>
    <property type="evidence" value="ECO:0007669"/>
    <property type="project" value="InterPro"/>
</dbReference>
<dbReference type="SUPFAM" id="SSF46458">
    <property type="entry name" value="Globin-like"/>
    <property type="match status" value="1"/>
</dbReference>
<dbReference type="EMBL" id="CP151506">
    <property type="protein sequence ID" value="WZN62982.1"/>
    <property type="molecule type" value="Genomic_DNA"/>
</dbReference>
<dbReference type="GO" id="GO:0020037">
    <property type="term" value="F:heme binding"/>
    <property type="evidence" value="ECO:0007669"/>
    <property type="project" value="InterPro"/>
</dbReference>
<protein>
    <submittedName>
        <fullName evidence="5">Flavohemoprotein</fullName>
    </submittedName>
</protein>
<dbReference type="Gene3D" id="1.10.490.10">
    <property type="entry name" value="Globins"/>
    <property type="match status" value="1"/>
</dbReference>
<dbReference type="CDD" id="cd08922">
    <property type="entry name" value="FHb-globin"/>
    <property type="match status" value="1"/>
</dbReference>
<dbReference type="GO" id="GO:0071500">
    <property type="term" value="P:cellular response to nitrosative stress"/>
    <property type="evidence" value="ECO:0007669"/>
    <property type="project" value="TreeGrafter"/>
</dbReference>
<feature type="domain" description="Globin" evidence="4">
    <location>
        <begin position="4"/>
        <end position="147"/>
    </location>
</feature>
<proteinExistence type="predicted"/>
<evidence type="ECO:0000256" key="3">
    <source>
        <dbReference type="ARBA" id="ARBA00023004"/>
    </source>
</evidence>
<keyword evidence="6" id="KW-1185">Reference proteome</keyword>
<name>A0AAX4P9S9_9CHLO</name>
<evidence type="ECO:0000256" key="2">
    <source>
        <dbReference type="ARBA" id="ARBA00022723"/>
    </source>
</evidence>
<dbReference type="InterPro" id="IPR009050">
    <property type="entry name" value="Globin-like_sf"/>
</dbReference>
<dbReference type="InterPro" id="IPR012292">
    <property type="entry name" value="Globin/Proto"/>
</dbReference>
<keyword evidence="3" id="KW-0408">Iron</keyword>
<dbReference type="Proteomes" id="UP001472866">
    <property type="component" value="Chromosome 06"/>
</dbReference>
<keyword evidence="1" id="KW-0349">Heme</keyword>